<evidence type="ECO:0000313" key="10">
    <source>
        <dbReference type="EMBL" id="RNL85330.1"/>
    </source>
</evidence>
<dbReference type="SUPFAM" id="SSF143865">
    <property type="entry name" value="CorA soluble domain-like"/>
    <property type="match status" value="1"/>
</dbReference>
<dbReference type="GO" id="GO:0000287">
    <property type="term" value="F:magnesium ion binding"/>
    <property type="evidence" value="ECO:0007669"/>
    <property type="project" value="TreeGrafter"/>
</dbReference>
<accession>A0A3N0EBW3</accession>
<dbReference type="InterPro" id="IPR045861">
    <property type="entry name" value="CorA_cytoplasmic_dom"/>
</dbReference>
<evidence type="ECO:0000256" key="3">
    <source>
        <dbReference type="ARBA" id="ARBA00022448"/>
    </source>
</evidence>
<gene>
    <name evidence="10" type="ORF">EFW17_09700</name>
</gene>
<organism evidence="10 11">
    <name type="scientific">Halostreptopolyspora alba</name>
    <dbReference type="NCBI Taxonomy" id="2487137"/>
    <lineage>
        <taxon>Bacteria</taxon>
        <taxon>Bacillati</taxon>
        <taxon>Actinomycetota</taxon>
        <taxon>Actinomycetes</taxon>
        <taxon>Streptosporangiales</taxon>
        <taxon>Nocardiopsidaceae</taxon>
        <taxon>Halostreptopolyspora</taxon>
    </lineage>
</organism>
<dbReference type="GO" id="GO:0015087">
    <property type="term" value="F:cobalt ion transmembrane transporter activity"/>
    <property type="evidence" value="ECO:0007669"/>
    <property type="project" value="TreeGrafter"/>
</dbReference>
<dbReference type="OrthoDB" id="9803416at2"/>
<dbReference type="GO" id="GO:0050897">
    <property type="term" value="F:cobalt ion binding"/>
    <property type="evidence" value="ECO:0007669"/>
    <property type="project" value="TreeGrafter"/>
</dbReference>
<sequence length="318" mass="35070">MPRSVVFRDGHPSEEDVAPDRVPELGGPGTVAWVACDPHSSGDLDAAAALTGIPRDRVGAVLAPHRRDRMWAFDGRYAIHTHVIRPDRDEARAPRLVVLVSTDALVTCCDTPDVDLGAVLTSTLDAGSLARSGTAEILRGLLQWLVTGYQETALDIDERIDDIEESLFSESSTAIDRVQRDTHALQRRLVLLRRSVLPLREDIAELRQLAPRAGTGIGDHLPVRQLDHLLTLIDSLREMLVSVLSTNLNLQQNRLNRTMKKLTGWAAVIAIPTFVTSWYGMNVPMPGQFRLWGALLASAVVLAGAVVMYAIFRRKDWL</sequence>
<evidence type="ECO:0000256" key="5">
    <source>
        <dbReference type="ARBA" id="ARBA00022692"/>
    </source>
</evidence>
<keyword evidence="3" id="KW-0813">Transport</keyword>
<comment type="similarity">
    <text evidence="2">Belongs to the CorA metal ion transporter (MIT) (TC 1.A.35) family.</text>
</comment>
<feature type="region of interest" description="Disordered" evidence="8">
    <location>
        <begin position="1"/>
        <end position="24"/>
    </location>
</feature>
<dbReference type="PANTHER" id="PTHR46494">
    <property type="entry name" value="CORA FAMILY METAL ION TRANSPORTER (EUROFUNG)"/>
    <property type="match status" value="1"/>
</dbReference>
<dbReference type="Pfam" id="PF01544">
    <property type="entry name" value="CorA"/>
    <property type="match status" value="1"/>
</dbReference>
<comment type="caution">
    <text evidence="10">The sequence shown here is derived from an EMBL/GenBank/DDBJ whole genome shotgun (WGS) entry which is preliminary data.</text>
</comment>
<evidence type="ECO:0000256" key="7">
    <source>
        <dbReference type="ARBA" id="ARBA00023136"/>
    </source>
</evidence>
<evidence type="ECO:0000256" key="1">
    <source>
        <dbReference type="ARBA" id="ARBA00004651"/>
    </source>
</evidence>
<dbReference type="RefSeq" id="WP_123200986.1">
    <property type="nucleotide sequence ID" value="NZ_RJMB01000007.1"/>
</dbReference>
<feature type="compositionally biased region" description="Basic and acidic residues" evidence="8">
    <location>
        <begin position="1"/>
        <end position="23"/>
    </location>
</feature>
<feature type="transmembrane region" description="Helical" evidence="9">
    <location>
        <begin position="262"/>
        <end position="279"/>
    </location>
</feature>
<evidence type="ECO:0000313" key="11">
    <source>
        <dbReference type="Proteomes" id="UP000269198"/>
    </source>
</evidence>
<evidence type="ECO:0008006" key="12">
    <source>
        <dbReference type="Google" id="ProtNLM"/>
    </source>
</evidence>
<evidence type="ECO:0000256" key="9">
    <source>
        <dbReference type="SAM" id="Phobius"/>
    </source>
</evidence>
<evidence type="ECO:0000256" key="8">
    <source>
        <dbReference type="SAM" id="MobiDB-lite"/>
    </source>
</evidence>
<dbReference type="PANTHER" id="PTHR46494:SF1">
    <property type="entry name" value="CORA FAMILY METAL ION TRANSPORTER (EUROFUNG)"/>
    <property type="match status" value="1"/>
</dbReference>
<keyword evidence="4" id="KW-1003">Cell membrane</keyword>
<keyword evidence="5 9" id="KW-0812">Transmembrane</keyword>
<name>A0A3N0EBW3_9ACTN</name>
<keyword evidence="7 9" id="KW-0472">Membrane</keyword>
<dbReference type="SUPFAM" id="SSF144083">
    <property type="entry name" value="Magnesium transport protein CorA, transmembrane region"/>
    <property type="match status" value="1"/>
</dbReference>
<proteinExistence type="inferred from homology"/>
<dbReference type="GO" id="GO:0015095">
    <property type="term" value="F:magnesium ion transmembrane transporter activity"/>
    <property type="evidence" value="ECO:0007669"/>
    <property type="project" value="TreeGrafter"/>
</dbReference>
<dbReference type="EMBL" id="RJMB01000007">
    <property type="protein sequence ID" value="RNL85330.1"/>
    <property type="molecule type" value="Genomic_DNA"/>
</dbReference>
<dbReference type="AlphaFoldDB" id="A0A3N0EBW3"/>
<evidence type="ECO:0000256" key="2">
    <source>
        <dbReference type="ARBA" id="ARBA00009765"/>
    </source>
</evidence>
<evidence type="ECO:0000256" key="4">
    <source>
        <dbReference type="ARBA" id="ARBA00022475"/>
    </source>
</evidence>
<keyword evidence="6 9" id="KW-1133">Transmembrane helix</keyword>
<evidence type="ECO:0000256" key="6">
    <source>
        <dbReference type="ARBA" id="ARBA00022989"/>
    </source>
</evidence>
<dbReference type="GO" id="GO:0005886">
    <property type="term" value="C:plasma membrane"/>
    <property type="evidence" value="ECO:0007669"/>
    <property type="project" value="UniProtKB-SubCell"/>
</dbReference>
<feature type="transmembrane region" description="Helical" evidence="9">
    <location>
        <begin position="291"/>
        <end position="312"/>
    </location>
</feature>
<dbReference type="InterPro" id="IPR045863">
    <property type="entry name" value="CorA_TM1_TM2"/>
</dbReference>
<protein>
    <recommendedName>
        <fullName evidence="12">Magnesium transporter CorA family protein</fullName>
    </recommendedName>
</protein>
<comment type="subcellular location">
    <subcellularLocation>
        <location evidence="1">Cell membrane</location>
        <topology evidence="1">Multi-pass membrane protein</topology>
    </subcellularLocation>
</comment>
<dbReference type="InterPro" id="IPR002523">
    <property type="entry name" value="MgTranspt_CorA/ZnTranspt_ZntB"/>
</dbReference>
<keyword evidence="11" id="KW-1185">Reference proteome</keyword>
<dbReference type="Proteomes" id="UP000269198">
    <property type="component" value="Unassembled WGS sequence"/>
</dbReference>
<dbReference type="Gene3D" id="1.20.58.340">
    <property type="entry name" value="Magnesium transport protein CorA, transmembrane region"/>
    <property type="match status" value="2"/>
</dbReference>
<reference evidence="10 11" key="1">
    <citation type="submission" date="2018-11" db="EMBL/GenBank/DDBJ databases">
        <title>The genome draft of YIM 96095.</title>
        <authorList>
            <person name="Tang S.-K."/>
            <person name="Chunyu W.-X."/>
            <person name="Feng Y.-Z."/>
        </authorList>
    </citation>
    <scope>NUCLEOTIDE SEQUENCE [LARGE SCALE GENOMIC DNA]</scope>
    <source>
        <strain evidence="10 11">YIM 96095</strain>
    </source>
</reference>